<evidence type="ECO:0000313" key="3">
    <source>
        <dbReference type="Proteomes" id="UP001595536"/>
    </source>
</evidence>
<comment type="caution">
    <text evidence="2">The sequence shown here is derived from an EMBL/GenBank/DDBJ whole genome shotgun (WGS) entry which is preliminary data.</text>
</comment>
<evidence type="ECO:0000313" key="2">
    <source>
        <dbReference type="EMBL" id="MFC3265979.1"/>
    </source>
</evidence>
<accession>A0ABV7LEM8</accession>
<reference evidence="3" key="1">
    <citation type="journal article" date="2019" name="Int. J. Syst. Evol. Microbiol.">
        <title>The Global Catalogue of Microorganisms (GCM) 10K type strain sequencing project: providing services to taxonomists for standard genome sequencing and annotation.</title>
        <authorList>
            <consortium name="The Broad Institute Genomics Platform"/>
            <consortium name="The Broad Institute Genome Sequencing Center for Infectious Disease"/>
            <person name="Wu L."/>
            <person name="Ma J."/>
        </authorList>
    </citation>
    <scope>NUCLEOTIDE SEQUENCE [LARGE SCALE GENOMIC DNA]</scope>
    <source>
        <strain evidence="3">CCM 7941</strain>
    </source>
</reference>
<protein>
    <recommendedName>
        <fullName evidence="1">NrtR DNA-binding winged helix domain-containing protein</fullName>
    </recommendedName>
</protein>
<organism evidence="2 3">
    <name type="scientific">Camelimonas abortus</name>
    <dbReference type="NCBI Taxonomy" id="1017184"/>
    <lineage>
        <taxon>Bacteria</taxon>
        <taxon>Pseudomonadati</taxon>
        <taxon>Pseudomonadota</taxon>
        <taxon>Alphaproteobacteria</taxon>
        <taxon>Hyphomicrobiales</taxon>
        <taxon>Chelatococcaceae</taxon>
        <taxon>Camelimonas</taxon>
    </lineage>
</organism>
<dbReference type="Gene3D" id="1.10.10.10">
    <property type="entry name" value="Winged helix-like DNA-binding domain superfamily/Winged helix DNA-binding domain"/>
    <property type="match status" value="1"/>
</dbReference>
<dbReference type="RefSeq" id="WP_376832487.1">
    <property type="nucleotide sequence ID" value="NZ_JBHLWR010000006.1"/>
</dbReference>
<sequence length="314" mass="35099">MADAATHAAGANVLVDLVAVIVAVNRDEPQALTVDGGARLPAGPFGGGARSLQAGLREWVEKQTRHPLGYIEQLYTFADRDRQGADGQRVMSISYLALTRRLTDEPPAMGVWLSWYECFPWEDWRGGQPAVLRDFIEPALREWAAAAPGAAAREQRLRRAAVTFGLDGAPWHDDMVLQRYELLHEAQLTPESRRSLPAEVRDARPVVPGRPMAGDHRRILATGVARLRGKIRYRPVVFELMPETFTLLDLQKAVEALAGRTAHKQNFRRLVEQQQLVEETSEMSTTRPGRPARLFRFREEVLWERAVAGTKPAG</sequence>
<dbReference type="SUPFAM" id="SSF46785">
    <property type="entry name" value="Winged helix' DNA-binding domain"/>
    <property type="match status" value="1"/>
</dbReference>
<dbReference type="InterPro" id="IPR015797">
    <property type="entry name" value="NUDIX_hydrolase-like_dom_sf"/>
</dbReference>
<dbReference type="Proteomes" id="UP001595536">
    <property type="component" value="Unassembled WGS sequence"/>
</dbReference>
<dbReference type="PIRSF" id="PIRSF019423">
    <property type="entry name" value="NMN_biosyn"/>
    <property type="match status" value="1"/>
</dbReference>
<proteinExistence type="predicted"/>
<dbReference type="InterPro" id="IPR054105">
    <property type="entry name" value="WHD_NrtR"/>
</dbReference>
<dbReference type="Pfam" id="PF21906">
    <property type="entry name" value="WHD_NrtR"/>
    <property type="match status" value="1"/>
</dbReference>
<gene>
    <name evidence="2" type="ORF">ACFOEX_06400</name>
</gene>
<dbReference type="InterPro" id="IPR011213">
    <property type="entry name" value="NMN_biosyn"/>
</dbReference>
<dbReference type="InterPro" id="IPR036388">
    <property type="entry name" value="WH-like_DNA-bd_sf"/>
</dbReference>
<evidence type="ECO:0000259" key="1">
    <source>
        <dbReference type="Pfam" id="PF21906"/>
    </source>
</evidence>
<dbReference type="InterPro" id="IPR036390">
    <property type="entry name" value="WH_DNA-bd_sf"/>
</dbReference>
<keyword evidence="3" id="KW-1185">Reference proteome</keyword>
<feature type="domain" description="NrtR DNA-binding winged helix" evidence="1">
    <location>
        <begin position="237"/>
        <end position="297"/>
    </location>
</feature>
<dbReference type="SUPFAM" id="SSF55811">
    <property type="entry name" value="Nudix"/>
    <property type="match status" value="1"/>
</dbReference>
<name>A0ABV7LEM8_9HYPH</name>
<dbReference type="EMBL" id="JBHRUV010000028">
    <property type="protein sequence ID" value="MFC3265979.1"/>
    <property type="molecule type" value="Genomic_DNA"/>
</dbReference>